<dbReference type="RefSeq" id="XP_069197029.1">
    <property type="nucleotide sequence ID" value="XM_069348579.1"/>
</dbReference>
<accession>A0ABR3P3I9</accession>
<evidence type="ECO:0000313" key="2">
    <source>
        <dbReference type="EMBL" id="KAL1297347.1"/>
    </source>
</evidence>
<comment type="caution">
    <text evidence="2">The sequence shown here is derived from an EMBL/GenBank/DDBJ whole genome shotgun (WGS) entry which is preliminary data.</text>
</comment>
<feature type="compositionally biased region" description="Acidic residues" evidence="1">
    <location>
        <begin position="100"/>
        <end position="112"/>
    </location>
</feature>
<feature type="region of interest" description="Disordered" evidence="1">
    <location>
        <begin position="301"/>
        <end position="323"/>
    </location>
</feature>
<reference evidence="2 3" key="1">
    <citation type="submission" date="2024-07" db="EMBL/GenBank/DDBJ databases">
        <title>Draft sequence of the Neodothiora populina.</title>
        <authorList>
            <person name="Drown D.D."/>
            <person name="Schuette U.S."/>
            <person name="Buechlein A.B."/>
            <person name="Rusch D.R."/>
            <person name="Winton L.W."/>
            <person name="Adams G.A."/>
        </authorList>
    </citation>
    <scope>NUCLEOTIDE SEQUENCE [LARGE SCALE GENOMIC DNA]</scope>
    <source>
        <strain evidence="2 3">CPC 39397</strain>
    </source>
</reference>
<gene>
    <name evidence="2" type="ORF">AAFC00_004891</name>
</gene>
<feature type="compositionally biased region" description="Low complexity" evidence="1">
    <location>
        <begin position="236"/>
        <end position="245"/>
    </location>
</feature>
<dbReference type="GeneID" id="95978591"/>
<protein>
    <submittedName>
        <fullName evidence="2">Uncharacterized protein</fullName>
    </submittedName>
</protein>
<proteinExistence type="predicted"/>
<evidence type="ECO:0000313" key="3">
    <source>
        <dbReference type="Proteomes" id="UP001562354"/>
    </source>
</evidence>
<organism evidence="2 3">
    <name type="scientific">Neodothiora populina</name>
    <dbReference type="NCBI Taxonomy" id="2781224"/>
    <lineage>
        <taxon>Eukaryota</taxon>
        <taxon>Fungi</taxon>
        <taxon>Dikarya</taxon>
        <taxon>Ascomycota</taxon>
        <taxon>Pezizomycotina</taxon>
        <taxon>Dothideomycetes</taxon>
        <taxon>Dothideomycetidae</taxon>
        <taxon>Dothideales</taxon>
        <taxon>Dothioraceae</taxon>
        <taxon>Neodothiora</taxon>
    </lineage>
</organism>
<dbReference type="EMBL" id="JBFMKM010000016">
    <property type="protein sequence ID" value="KAL1297347.1"/>
    <property type="molecule type" value="Genomic_DNA"/>
</dbReference>
<dbReference type="Proteomes" id="UP001562354">
    <property type="component" value="Unassembled WGS sequence"/>
</dbReference>
<sequence>MFKAKLKRATHFMNCSAMCDELAGTLKQVRIDPAIPTDAFQSIEEVYDPRFTSQAVPNSNPSAGYTVKGTSALPHNSDNRIEEWDDGGIDDAEFEKAAEGGDEFGDVDEFESDAGGHEETHSKPLTRLANGKWACSHHCKDKTSCAHLCCREGLSGKPKSKSKSKPEPKTKPKPKASTGVNQGLRKISEKLGSKTQSKLVLKSQKRKPQAGTTSAQLEHIDLSKASPANRRHPIPTSSSVTSLSLLHKNTASTNRIPTLRDQKSPQQAMLDNGTGLNSPNEYDDPFPDDFFDIAMVDDLPDPSTFPRNRGDREMEAQRRDVTTAESAYVEDDSDLLDAALIGAEDSHKLQELSDAAGSPSTIDRDIGCSMRSDHETRCTFPVPSSDSCLFVSQQRSGAVPYLPPSSSSLYLLAVDPEKRKAPDEAGCAIEAKRPKGDDPTVFQSGIPRFGRSMITASHDSPLPSNMVDPSVAKDAEMEELRKWLAEEFGDSIELVESMD</sequence>
<name>A0ABR3P3I9_9PEZI</name>
<feature type="region of interest" description="Disordered" evidence="1">
    <location>
        <begin position="155"/>
        <end position="245"/>
    </location>
</feature>
<keyword evidence="3" id="KW-1185">Reference proteome</keyword>
<feature type="region of interest" description="Disordered" evidence="1">
    <location>
        <begin position="100"/>
        <end position="123"/>
    </location>
</feature>
<evidence type="ECO:0000256" key="1">
    <source>
        <dbReference type="SAM" id="MobiDB-lite"/>
    </source>
</evidence>
<feature type="compositionally biased region" description="Basic and acidic residues" evidence="1">
    <location>
        <begin position="308"/>
        <end position="322"/>
    </location>
</feature>